<dbReference type="PRINTS" id="PR00800">
    <property type="entry name" value="YHDCRBOXLASE"/>
</dbReference>
<name>A0A5B8JP62_9ACTN</name>
<evidence type="ECO:0000256" key="3">
    <source>
        <dbReference type="ARBA" id="ARBA00022793"/>
    </source>
</evidence>
<dbReference type="Proteomes" id="UP000320580">
    <property type="component" value="Chromosome"/>
</dbReference>
<evidence type="ECO:0000313" key="8">
    <source>
        <dbReference type="EMBL" id="QDY79630.1"/>
    </source>
</evidence>
<dbReference type="PROSITE" id="PS00392">
    <property type="entry name" value="DDC_GAD_HDC_YDC"/>
    <property type="match status" value="1"/>
</dbReference>
<dbReference type="GO" id="GO:0030170">
    <property type="term" value="F:pyridoxal phosphate binding"/>
    <property type="evidence" value="ECO:0007669"/>
    <property type="project" value="InterPro"/>
</dbReference>
<dbReference type="RefSeq" id="WP_146482915.1">
    <property type="nucleotide sequence ID" value="NZ_CP042266.1"/>
</dbReference>
<dbReference type="InterPro" id="IPR002129">
    <property type="entry name" value="PyrdxlP-dep_de-COase"/>
</dbReference>
<accession>A0A5B8JP62</accession>
<dbReference type="EMBL" id="CP042266">
    <property type="protein sequence ID" value="QDY79630.1"/>
    <property type="molecule type" value="Genomic_DNA"/>
</dbReference>
<comment type="cofactor">
    <cofactor evidence="1 6 7">
        <name>pyridoxal 5'-phosphate</name>
        <dbReference type="ChEBI" id="CHEBI:597326"/>
    </cofactor>
</comment>
<gene>
    <name evidence="8" type="ORF">FQU76_27325</name>
</gene>
<dbReference type="PANTHER" id="PTHR11999:SF70">
    <property type="entry name" value="MIP05841P"/>
    <property type="match status" value="1"/>
</dbReference>
<dbReference type="GO" id="GO:0019752">
    <property type="term" value="P:carboxylic acid metabolic process"/>
    <property type="evidence" value="ECO:0007669"/>
    <property type="project" value="InterPro"/>
</dbReference>
<keyword evidence="4 6" id="KW-0663">Pyridoxal phosphate</keyword>
<dbReference type="Gene3D" id="3.90.1150.170">
    <property type="match status" value="1"/>
</dbReference>
<comment type="similarity">
    <text evidence="2 7">Belongs to the group II decarboxylase family.</text>
</comment>
<evidence type="ECO:0000256" key="4">
    <source>
        <dbReference type="ARBA" id="ARBA00022898"/>
    </source>
</evidence>
<evidence type="ECO:0000256" key="6">
    <source>
        <dbReference type="PIRSR" id="PIRSR602129-50"/>
    </source>
</evidence>
<keyword evidence="5 7" id="KW-0456">Lyase</keyword>
<dbReference type="GO" id="GO:0004058">
    <property type="term" value="F:aromatic-L-amino-acid decarboxylase activity"/>
    <property type="evidence" value="ECO:0007669"/>
    <property type="project" value="UniProtKB-ARBA"/>
</dbReference>
<keyword evidence="9" id="KW-1185">Reference proteome</keyword>
<organism evidence="8 9">
    <name type="scientific">Streptomyces qinzhouensis</name>
    <dbReference type="NCBI Taxonomy" id="2599401"/>
    <lineage>
        <taxon>Bacteria</taxon>
        <taxon>Bacillati</taxon>
        <taxon>Actinomycetota</taxon>
        <taxon>Actinomycetes</taxon>
        <taxon>Kitasatosporales</taxon>
        <taxon>Streptomycetaceae</taxon>
        <taxon>Streptomyces</taxon>
    </lineage>
</organism>
<dbReference type="AlphaFoldDB" id="A0A5B8JP62"/>
<dbReference type="OrthoDB" id="3335676at2"/>
<evidence type="ECO:0000256" key="1">
    <source>
        <dbReference type="ARBA" id="ARBA00001933"/>
    </source>
</evidence>
<dbReference type="InterPro" id="IPR021115">
    <property type="entry name" value="Pyridoxal-P_BS"/>
</dbReference>
<dbReference type="Gene3D" id="3.90.1150.10">
    <property type="entry name" value="Aspartate Aminotransferase, domain 1"/>
    <property type="match status" value="1"/>
</dbReference>
<dbReference type="GO" id="GO:0006520">
    <property type="term" value="P:amino acid metabolic process"/>
    <property type="evidence" value="ECO:0007669"/>
    <property type="project" value="InterPro"/>
</dbReference>
<evidence type="ECO:0000256" key="5">
    <source>
        <dbReference type="ARBA" id="ARBA00023239"/>
    </source>
</evidence>
<dbReference type="InterPro" id="IPR015422">
    <property type="entry name" value="PyrdxlP-dep_Trfase_small"/>
</dbReference>
<protein>
    <submittedName>
        <fullName evidence="8">Pyridoxal-dependent decarboxylase</fullName>
    </submittedName>
</protein>
<dbReference type="Pfam" id="PF00282">
    <property type="entry name" value="Pyridoxal_deC"/>
    <property type="match status" value="1"/>
</dbReference>
<evidence type="ECO:0000256" key="2">
    <source>
        <dbReference type="ARBA" id="ARBA00009533"/>
    </source>
</evidence>
<dbReference type="InterPro" id="IPR010977">
    <property type="entry name" value="Aromatic_deC"/>
</dbReference>
<keyword evidence="3" id="KW-0210">Decarboxylase</keyword>
<evidence type="ECO:0000313" key="9">
    <source>
        <dbReference type="Proteomes" id="UP000320580"/>
    </source>
</evidence>
<reference evidence="8 9" key="1">
    <citation type="submission" date="2019-07" db="EMBL/GenBank/DDBJ databases">
        <authorList>
            <person name="Zhu P."/>
        </authorList>
    </citation>
    <scope>NUCLEOTIDE SEQUENCE [LARGE SCALE GENOMIC DNA]</scope>
    <source>
        <strain evidence="8 9">SSL-25</strain>
    </source>
</reference>
<dbReference type="SUPFAM" id="SSF53383">
    <property type="entry name" value="PLP-dependent transferases"/>
    <property type="match status" value="1"/>
</dbReference>
<evidence type="ECO:0000256" key="7">
    <source>
        <dbReference type="RuleBase" id="RU000382"/>
    </source>
</evidence>
<sequence>MSEESSAGDGAFGREESALDLDTEVRARAWRTLERSVEEHLAAARNRALGPDEAAPAEIRERLKGYGFTAPRELGQVLDEVTTMLRDWTVHTSSPTYFGLFNPAPAFAGVIGDALAAAINPQLAVWSHAPAAVEIEQHLLRFVGGVLGLPRDAIAGSFTSGGAEANHTAVLLALTRTFPAYPEHGVRALPGQPVLYASEESHLAWLKIAHGCGLGRAAVRLVPVTPALTMDTAALRAAIDEDRAAGRVPFLVVATAGTTGAGAVDPLPGIADICAEQGLHLHADAAWAGAVALSPRLAPLLSGIERADSITVDAHKWFSVPMGAGMFLCRHRAQLHETFRVDTAYMPAATELTEDPYTYSLQWSRRFTGLKLFLTLAVHGRDGYARQFERDVRLGRLLRRRLAEDGWQLVNDTELPVVCFRPPRNATRSSVSEIAARLTAGGRVWISTTRVLGEPVLRACITNHRTTPSDIDVLLHELRRARQDPKETP</sequence>
<dbReference type="InterPro" id="IPR015421">
    <property type="entry name" value="PyrdxlP-dep_Trfase_major"/>
</dbReference>
<proteinExistence type="inferred from homology"/>
<feature type="modified residue" description="N6-(pyridoxal phosphate)lysine" evidence="6">
    <location>
        <position position="316"/>
    </location>
</feature>
<dbReference type="PANTHER" id="PTHR11999">
    <property type="entry name" value="GROUP II PYRIDOXAL-5-PHOSPHATE DECARBOXYLASE"/>
    <property type="match status" value="1"/>
</dbReference>
<dbReference type="Gene3D" id="3.40.640.10">
    <property type="entry name" value="Type I PLP-dependent aspartate aminotransferase-like (Major domain)"/>
    <property type="match status" value="1"/>
</dbReference>
<dbReference type="KEGG" id="sqz:FQU76_27325"/>
<dbReference type="InterPro" id="IPR015424">
    <property type="entry name" value="PyrdxlP-dep_Trfase"/>
</dbReference>